<sequence>MVEGVTRSRQASALALAAKVTKGGHSVQLMESIS</sequence>
<dbReference type="KEGG" id="ppi:YSA_02873"/>
<evidence type="ECO:0000313" key="1">
    <source>
        <dbReference type="EMBL" id="AFK68328.1"/>
    </source>
</evidence>
<dbReference type="EMBL" id="CP003588">
    <property type="protein sequence ID" value="AFK68328.1"/>
    <property type="molecule type" value="Genomic_DNA"/>
</dbReference>
<reference evidence="1 2" key="1">
    <citation type="journal article" date="2012" name="J. Bacteriol.">
        <title>Complete Genome Sequence of the Naphthalene-Degrading Pseudomonas putida Strain ND6.</title>
        <authorList>
            <person name="Li S."/>
            <person name="Zhao H."/>
            <person name="Li Y."/>
            <person name="Niu S."/>
            <person name="Cai B."/>
        </authorList>
    </citation>
    <scope>NUCLEOTIDE SEQUENCE [LARGE SCALE GENOMIC DNA]</scope>
    <source>
        <strain evidence="1 2">ND6</strain>
    </source>
</reference>
<dbReference type="Proteomes" id="UP000005268">
    <property type="component" value="Chromosome"/>
</dbReference>
<accession>I3US57</accession>
<evidence type="ECO:0000313" key="2">
    <source>
        <dbReference type="Proteomes" id="UP000005268"/>
    </source>
</evidence>
<name>I3US57_PSEPU</name>
<gene>
    <name evidence="1" type="ORF">YSA_02873</name>
</gene>
<protein>
    <submittedName>
        <fullName evidence="1">Uncharacterized protein</fullName>
    </submittedName>
</protein>
<dbReference type="HOGENOM" id="CLU_3375393_0_0_6"/>
<proteinExistence type="predicted"/>
<dbReference type="AlphaFoldDB" id="I3US57"/>
<organism evidence="1 2">
    <name type="scientific">Pseudomonas putida ND6</name>
    <dbReference type="NCBI Taxonomy" id="231023"/>
    <lineage>
        <taxon>Bacteria</taxon>
        <taxon>Pseudomonadati</taxon>
        <taxon>Pseudomonadota</taxon>
        <taxon>Gammaproteobacteria</taxon>
        <taxon>Pseudomonadales</taxon>
        <taxon>Pseudomonadaceae</taxon>
        <taxon>Pseudomonas</taxon>
    </lineage>
</organism>